<feature type="signal peptide" evidence="1">
    <location>
        <begin position="1"/>
        <end position="21"/>
    </location>
</feature>
<evidence type="ECO:0000256" key="1">
    <source>
        <dbReference type="SAM" id="SignalP"/>
    </source>
</evidence>
<accession>A0A831XG59</accession>
<feature type="chain" id="PRO_5032539692" evidence="1">
    <location>
        <begin position="22"/>
        <end position="102"/>
    </location>
</feature>
<keyword evidence="1" id="KW-0732">Signal</keyword>
<dbReference type="EMBL" id="DSOV01000051">
    <property type="protein sequence ID" value="HEN43015.1"/>
    <property type="molecule type" value="Genomic_DNA"/>
</dbReference>
<comment type="caution">
    <text evidence="2">The sequence shown here is derived from an EMBL/GenBank/DDBJ whole genome shotgun (WGS) entry which is preliminary data.</text>
</comment>
<evidence type="ECO:0000313" key="2">
    <source>
        <dbReference type="EMBL" id="HEN43015.1"/>
    </source>
</evidence>
<reference evidence="2" key="1">
    <citation type="journal article" date="2020" name="mSystems">
        <title>Genome- and Community-Level Interaction Insights into Carbon Utilization and Element Cycling Functions of Hydrothermarchaeota in Hydrothermal Sediment.</title>
        <authorList>
            <person name="Zhou Z."/>
            <person name="Liu Y."/>
            <person name="Xu W."/>
            <person name="Pan J."/>
            <person name="Luo Z.H."/>
            <person name="Li M."/>
        </authorList>
    </citation>
    <scope>NUCLEOTIDE SEQUENCE [LARGE SCALE GENOMIC DNA]</scope>
    <source>
        <strain evidence="2">SpSt-349</strain>
    </source>
</reference>
<protein>
    <submittedName>
        <fullName evidence="2">Uncharacterized protein</fullName>
    </submittedName>
</protein>
<organism evidence="2">
    <name type="scientific">Geobacter metallireducens</name>
    <dbReference type="NCBI Taxonomy" id="28232"/>
    <lineage>
        <taxon>Bacteria</taxon>
        <taxon>Pseudomonadati</taxon>
        <taxon>Thermodesulfobacteriota</taxon>
        <taxon>Desulfuromonadia</taxon>
        <taxon>Geobacterales</taxon>
        <taxon>Geobacteraceae</taxon>
        <taxon>Geobacter</taxon>
    </lineage>
</organism>
<sequence>MLKKIITLVAVSIFVSATAFALDITSTGTSIGGGTYKPSNGVTVKLFSDATTYAAGASNSKGQKEYATNNSDPKIYYKTATTAGTPSVSAKTWTPDNTWTAQ</sequence>
<proteinExistence type="predicted"/>
<dbReference type="AlphaFoldDB" id="A0A831XG59"/>
<gene>
    <name evidence="2" type="ORF">ENQ87_11730</name>
</gene>
<name>A0A831XG59_GEOME</name>